<gene>
    <name evidence="1" type="ORF">FWK35_00024589</name>
</gene>
<keyword evidence="2" id="KW-1185">Reference proteome</keyword>
<dbReference type="AlphaFoldDB" id="A0A6G0Y0H2"/>
<name>A0A6G0Y0H2_APHCR</name>
<sequence>MLLISTKPSVPPSPTPLLSEEFNRVISAMRKIQYATLVQCKALSLSFNKMFCKLQASDDSLASQIVDVRADNTSLCNELFNLNNRISVIESVVGKLPSSS</sequence>
<evidence type="ECO:0000313" key="1">
    <source>
        <dbReference type="EMBL" id="KAF0746696.1"/>
    </source>
</evidence>
<proteinExistence type="predicted"/>
<evidence type="ECO:0000313" key="2">
    <source>
        <dbReference type="Proteomes" id="UP000478052"/>
    </source>
</evidence>
<protein>
    <submittedName>
        <fullName evidence="1">Uncharacterized protein</fullName>
    </submittedName>
</protein>
<dbReference type="Proteomes" id="UP000478052">
    <property type="component" value="Unassembled WGS sequence"/>
</dbReference>
<organism evidence="1 2">
    <name type="scientific">Aphis craccivora</name>
    <name type="common">Cowpea aphid</name>
    <dbReference type="NCBI Taxonomy" id="307492"/>
    <lineage>
        <taxon>Eukaryota</taxon>
        <taxon>Metazoa</taxon>
        <taxon>Ecdysozoa</taxon>
        <taxon>Arthropoda</taxon>
        <taxon>Hexapoda</taxon>
        <taxon>Insecta</taxon>
        <taxon>Pterygota</taxon>
        <taxon>Neoptera</taxon>
        <taxon>Paraneoptera</taxon>
        <taxon>Hemiptera</taxon>
        <taxon>Sternorrhyncha</taxon>
        <taxon>Aphidomorpha</taxon>
        <taxon>Aphidoidea</taxon>
        <taxon>Aphididae</taxon>
        <taxon>Aphidini</taxon>
        <taxon>Aphis</taxon>
        <taxon>Aphis</taxon>
    </lineage>
</organism>
<accession>A0A6G0Y0H2</accession>
<reference evidence="1 2" key="1">
    <citation type="submission" date="2019-08" db="EMBL/GenBank/DDBJ databases">
        <title>Whole genome of Aphis craccivora.</title>
        <authorList>
            <person name="Voronova N.V."/>
            <person name="Shulinski R.S."/>
            <person name="Bandarenka Y.V."/>
            <person name="Zhorov D.G."/>
            <person name="Warner D."/>
        </authorList>
    </citation>
    <scope>NUCLEOTIDE SEQUENCE [LARGE SCALE GENOMIC DNA]</scope>
    <source>
        <strain evidence="1">180601</strain>
        <tissue evidence="1">Whole Body</tissue>
    </source>
</reference>
<comment type="caution">
    <text evidence="1">The sequence shown here is derived from an EMBL/GenBank/DDBJ whole genome shotgun (WGS) entry which is preliminary data.</text>
</comment>
<dbReference type="EMBL" id="VUJU01007106">
    <property type="protein sequence ID" value="KAF0746696.1"/>
    <property type="molecule type" value="Genomic_DNA"/>
</dbReference>